<dbReference type="SUPFAM" id="SSF52540">
    <property type="entry name" value="P-loop containing nucleoside triphosphate hydrolases"/>
    <property type="match status" value="1"/>
</dbReference>
<evidence type="ECO:0000256" key="4">
    <source>
        <dbReference type="ARBA" id="ARBA00023134"/>
    </source>
</evidence>
<dbReference type="InterPro" id="IPR045063">
    <property type="entry name" value="Dynamin_N"/>
</dbReference>
<dbReference type="Proteomes" id="UP001151071">
    <property type="component" value="Unassembled WGS sequence"/>
</dbReference>
<evidence type="ECO:0000259" key="6">
    <source>
        <dbReference type="Pfam" id="PF00350"/>
    </source>
</evidence>
<feature type="domain" description="Dynamin N-terminal" evidence="6">
    <location>
        <begin position="49"/>
        <end position="273"/>
    </location>
</feature>
<dbReference type="AlphaFoldDB" id="A0A9X3Z486"/>
<protein>
    <submittedName>
        <fullName evidence="7">Dynamin family protein</fullName>
    </submittedName>
</protein>
<keyword evidence="2" id="KW-0547">Nucleotide-binding</keyword>
<evidence type="ECO:0000256" key="3">
    <source>
        <dbReference type="ARBA" id="ARBA00022801"/>
    </source>
</evidence>
<evidence type="ECO:0000256" key="1">
    <source>
        <dbReference type="ARBA" id="ARBA00004370"/>
    </source>
</evidence>
<evidence type="ECO:0000256" key="2">
    <source>
        <dbReference type="ARBA" id="ARBA00022741"/>
    </source>
</evidence>
<dbReference type="GO" id="GO:0016020">
    <property type="term" value="C:membrane"/>
    <property type="evidence" value="ECO:0007669"/>
    <property type="project" value="UniProtKB-SubCell"/>
</dbReference>
<organism evidence="7 8">
    <name type="scientific">Brevibacillus thermoruber</name>
    <dbReference type="NCBI Taxonomy" id="33942"/>
    <lineage>
        <taxon>Bacteria</taxon>
        <taxon>Bacillati</taxon>
        <taxon>Bacillota</taxon>
        <taxon>Bacilli</taxon>
        <taxon>Bacillales</taxon>
        <taxon>Paenibacillaceae</taxon>
        <taxon>Brevibacillus</taxon>
    </lineage>
</organism>
<evidence type="ECO:0000256" key="5">
    <source>
        <dbReference type="ARBA" id="ARBA00023136"/>
    </source>
</evidence>
<gene>
    <name evidence="7" type="ORF">O3V59_14355</name>
</gene>
<reference evidence="7" key="1">
    <citation type="submission" date="2022-12" db="EMBL/GenBank/DDBJ databases">
        <title>Draft genome sequence of the thermophilic strain Brevibacillus thermoruber HT42, isolated from Los Humeros, Puebla, Mexico, with biotechnological potential.</title>
        <authorList>
            <person name="Lara Sanchez J."/>
            <person name="Solis Palacios R."/>
            <person name="Bustos Baena A.S."/>
            <person name="Ruz Baez A.E."/>
            <person name="Espinosa Luna G."/>
            <person name="Oliart Ros R.M."/>
        </authorList>
    </citation>
    <scope>NUCLEOTIDE SEQUENCE</scope>
    <source>
        <strain evidence="7">HT42</strain>
    </source>
</reference>
<keyword evidence="8" id="KW-1185">Reference proteome</keyword>
<proteinExistence type="predicted"/>
<dbReference type="Pfam" id="PF00350">
    <property type="entry name" value="Dynamin_N"/>
    <property type="match status" value="1"/>
</dbReference>
<accession>A0A9X3Z486</accession>
<dbReference type="Gene3D" id="3.40.50.300">
    <property type="entry name" value="P-loop containing nucleotide triphosphate hydrolases"/>
    <property type="match status" value="1"/>
</dbReference>
<dbReference type="EMBL" id="JAPYYP010000018">
    <property type="protein sequence ID" value="MDA5109548.1"/>
    <property type="molecule type" value="Genomic_DNA"/>
</dbReference>
<keyword evidence="4" id="KW-0342">GTP-binding</keyword>
<evidence type="ECO:0000313" key="8">
    <source>
        <dbReference type="Proteomes" id="UP001151071"/>
    </source>
</evidence>
<dbReference type="InterPro" id="IPR027417">
    <property type="entry name" value="P-loop_NTPase"/>
</dbReference>
<comment type="subcellular location">
    <subcellularLocation>
        <location evidence="1">Membrane</location>
    </subcellularLocation>
</comment>
<keyword evidence="5" id="KW-0472">Membrane</keyword>
<keyword evidence="3" id="KW-0378">Hydrolase</keyword>
<dbReference type="GO" id="GO:0003924">
    <property type="term" value="F:GTPase activity"/>
    <property type="evidence" value="ECO:0007669"/>
    <property type="project" value="InterPro"/>
</dbReference>
<dbReference type="InterPro" id="IPR027094">
    <property type="entry name" value="Mitofusin_fam"/>
</dbReference>
<dbReference type="CDD" id="cd09912">
    <property type="entry name" value="DLP_2"/>
    <property type="match status" value="1"/>
</dbReference>
<comment type="caution">
    <text evidence="7">The sequence shown here is derived from an EMBL/GenBank/DDBJ whole genome shotgun (WGS) entry which is preliminary data.</text>
</comment>
<evidence type="ECO:0000313" key="7">
    <source>
        <dbReference type="EMBL" id="MDA5109548.1"/>
    </source>
</evidence>
<dbReference type="PANTHER" id="PTHR10465:SF0">
    <property type="entry name" value="SARCALUMENIN"/>
    <property type="match status" value="1"/>
</dbReference>
<dbReference type="PANTHER" id="PTHR10465">
    <property type="entry name" value="TRANSMEMBRANE GTPASE FZO1"/>
    <property type="match status" value="1"/>
</dbReference>
<sequence length="655" mass="72282">MNQLREKLFAAAERLRRASHEIAAVPGMQAQAEAMRERADRLTANRFTVALFGAFSAGKSSFANALMGDLVLPVSPNPTTAAINKIMPPTDRHPHGTVRVVLKSREAVEQDVLRSLAVFGLSADGLEQALAELDKIDVAHIPPTAKPHFTFLKAVTKGLGDMAPHLGGELTVDMQAFKGFVAKEEKACFAEYIELFYACPLTEQGIVLVDTPGADSINARHTGVAFEYMKNADAVLFVTYYNHAFSQADREFLLQMGRVKDTLEMDKMFFIVNAADLASSREELDGVVAHVEKNLLACGIRHPRIYPVSSQTALLARMHEAGKLTASAEKVYRQRTGTAEGEPLPSAEQAFQLSGMAGFERDFLRFTLEELTTIAVNAAMGEIRRAHDTLAEFIRMAQADESERLARRQAAEEAKRAALAAVAELSTASAERDLAKEREELLYYVKQRLFFRFNELFNAAFNPAVLKEDGRNMKQALQGCLADLLRSISYDLAQEMRATTLRLEKFVNKLGASLVEQWQRDVQRHAAGLTLAPYQPRQTETLPFAEELPVEASALQPALSLFKNTKDFFEQDGKAKLRDQLEKLLQEPVAAYVAAGSEQLGEQFSALFAAVAADERNRAAEQVESYFTGVFAALDMNLDLDELAGKLQRVAAELA</sequence>
<dbReference type="RefSeq" id="WP_271140403.1">
    <property type="nucleotide sequence ID" value="NZ_JAPYYP010000018.1"/>
</dbReference>
<dbReference type="GO" id="GO:0005525">
    <property type="term" value="F:GTP binding"/>
    <property type="evidence" value="ECO:0007669"/>
    <property type="project" value="UniProtKB-KW"/>
</dbReference>
<name>A0A9X3Z486_9BACL</name>